<sequence>MKYKAGILIGLTGMLLTASSAMAASEMYSLTDSKGKTVYEEKLLDETSPSGNTLEDQLRSLKSAKLAKQLLKKGEAALFYIAEGNPDRKTNIERSSLSFTASSKLREQLKGQHVKILDTVKKYKFENASLTYDPLTLSDEELANLTDQLERQAGESGKGYAMHPLQLSGNHWNLFSTYKHGSNQLLVQAIKSDGKTVILRSPSQEDGVKTEKLKVNGAELLYTEYKSEPGKEKSREISKGKGITFVYSIPDSEFHIQYHIEDVGGNLSKQDLIDVAKAYLK</sequence>
<evidence type="ECO:0000256" key="1">
    <source>
        <dbReference type="SAM" id="SignalP"/>
    </source>
</evidence>
<evidence type="ECO:0000313" key="2">
    <source>
        <dbReference type="EMBL" id="TYA12253.1"/>
    </source>
</evidence>
<dbReference type="OrthoDB" id="2644333at2"/>
<comment type="caution">
    <text evidence="2">The sequence shown here is derived from an EMBL/GenBank/DDBJ whole genome shotgun (WGS) entry which is preliminary data.</text>
</comment>
<evidence type="ECO:0008006" key="4">
    <source>
        <dbReference type="Google" id="ProtNLM"/>
    </source>
</evidence>
<reference evidence="2 3" key="1">
    <citation type="submission" date="2019-08" db="EMBL/GenBank/DDBJ databases">
        <title>Genome sequencing of Paenibacillus faecis DSM 23593(T).</title>
        <authorList>
            <person name="Kook J.-K."/>
            <person name="Park S.-N."/>
            <person name="Lim Y.K."/>
        </authorList>
    </citation>
    <scope>NUCLEOTIDE SEQUENCE [LARGE SCALE GENOMIC DNA]</scope>
    <source>
        <strain evidence="2 3">DSM 23593</strain>
    </source>
</reference>
<keyword evidence="3" id="KW-1185">Reference proteome</keyword>
<name>A0A5D0CQX2_9BACL</name>
<dbReference type="RefSeq" id="WP_148453797.1">
    <property type="nucleotide sequence ID" value="NZ_VSDO01000003.1"/>
</dbReference>
<proteinExistence type="predicted"/>
<accession>A0A5D0CQX2</accession>
<feature type="chain" id="PRO_5022906821" description="DUF4367 domain-containing protein" evidence="1">
    <location>
        <begin position="24"/>
        <end position="281"/>
    </location>
</feature>
<feature type="signal peptide" evidence="1">
    <location>
        <begin position="1"/>
        <end position="23"/>
    </location>
</feature>
<gene>
    <name evidence="2" type="ORF">FRY98_16215</name>
</gene>
<keyword evidence="1" id="KW-0732">Signal</keyword>
<organism evidence="2 3">
    <name type="scientific">Paenibacillus faecis</name>
    <dbReference type="NCBI Taxonomy" id="862114"/>
    <lineage>
        <taxon>Bacteria</taxon>
        <taxon>Bacillati</taxon>
        <taxon>Bacillota</taxon>
        <taxon>Bacilli</taxon>
        <taxon>Bacillales</taxon>
        <taxon>Paenibacillaceae</taxon>
        <taxon>Paenibacillus</taxon>
    </lineage>
</organism>
<evidence type="ECO:0000313" key="3">
    <source>
        <dbReference type="Proteomes" id="UP000325218"/>
    </source>
</evidence>
<protein>
    <recommendedName>
        <fullName evidence="4">DUF4367 domain-containing protein</fullName>
    </recommendedName>
</protein>
<dbReference type="AlphaFoldDB" id="A0A5D0CQX2"/>
<dbReference type="Proteomes" id="UP000325218">
    <property type="component" value="Unassembled WGS sequence"/>
</dbReference>
<dbReference type="EMBL" id="VSDO01000003">
    <property type="protein sequence ID" value="TYA12253.1"/>
    <property type="molecule type" value="Genomic_DNA"/>
</dbReference>